<dbReference type="Gene3D" id="1.25.40.20">
    <property type="entry name" value="Ankyrin repeat-containing domain"/>
    <property type="match status" value="1"/>
</dbReference>
<evidence type="ECO:0008006" key="3">
    <source>
        <dbReference type="Google" id="ProtNLM"/>
    </source>
</evidence>
<evidence type="ECO:0000313" key="2">
    <source>
        <dbReference type="Proteomes" id="UP001470230"/>
    </source>
</evidence>
<accession>A0ABR2K821</accession>
<organism evidence="1 2">
    <name type="scientific">Tritrichomonas musculus</name>
    <dbReference type="NCBI Taxonomy" id="1915356"/>
    <lineage>
        <taxon>Eukaryota</taxon>
        <taxon>Metamonada</taxon>
        <taxon>Parabasalia</taxon>
        <taxon>Tritrichomonadida</taxon>
        <taxon>Tritrichomonadidae</taxon>
        <taxon>Tritrichomonas</taxon>
    </lineage>
</organism>
<dbReference type="SMART" id="SM00248">
    <property type="entry name" value="ANK"/>
    <property type="match status" value="3"/>
</dbReference>
<dbReference type="Proteomes" id="UP001470230">
    <property type="component" value="Unassembled WGS sequence"/>
</dbReference>
<protein>
    <recommendedName>
        <fullName evidence="3">DUF3447 domain-containing protein</fullName>
    </recommendedName>
</protein>
<dbReference type="PANTHER" id="PTHR24159:SF5">
    <property type="entry name" value="ANK_REP_REGION DOMAIN-CONTAINING PROTEIN"/>
    <property type="match status" value="1"/>
</dbReference>
<name>A0ABR2K821_9EUKA</name>
<dbReference type="InterPro" id="IPR002110">
    <property type="entry name" value="Ankyrin_rpt"/>
</dbReference>
<comment type="caution">
    <text evidence="1">The sequence shown here is derived from an EMBL/GenBank/DDBJ whole genome shotgun (WGS) entry which is preliminary data.</text>
</comment>
<dbReference type="EMBL" id="JAPFFF010000006">
    <property type="protein sequence ID" value="KAK8887239.1"/>
    <property type="molecule type" value="Genomic_DNA"/>
</dbReference>
<sequence length="389" mass="45663">MWRYSLAPSVIYKESSMIEEFYTKLMNFQTDQFNIFIDWLKDSNIFYNDGKVILFINVILTCSEYNPKNIQNYAKILKEVQHTFQICFQNVNVNNYLLNIISDPLYLTNSQCLLLLSCFKMKIFDIEQFLIYFHSYFNTDYEIPKKWLKILVWFGPLIENSDPQFFQDCVRQYVVIFKNLFASEKMKKKALEFDELHLKNNWSYVTQPDLIGQNPDKLVNIIKNDDVSALIELHQLKKFKINQRIQSSIIELNSMMKNSPTLIEVSALFNSINCFKFLFQKRAKLTLCDKKGLNVVHYAAAGGSTEILNILNDLGVSFNGAIHFAALFHKYDTFDSLYQTNQDCFDKTIEIYGTVLHMCAKSNNIKNLIFCIQNNMNVNSRNEILFFYV</sequence>
<evidence type="ECO:0000313" key="1">
    <source>
        <dbReference type="EMBL" id="KAK8887239.1"/>
    </source>
</evidence>
<gene>
    <name evidence="1" type="ORF">M9Y10_038277</name>
</gene>
<dbReference type="InterPro" id="IPR036770">
    <property type="entry name" value="Ankyrin_rpt-contain_sf"/>
</dbReference>
<dbReference type="SUPFAM" id="SSF48403">
    <property type="entry name" value="Ankyrin repeat"/>
    <property type="match status" value="1"/>
</dbReference>
<proteinExistence type="predicted"/>
<dbReference type="PANTHER" id="PTHR24159">
    <property type="match status" value="1"/>
</dbReference>
<reference evidence="1 2" key="1">
    <citation type="submission" date="2024-04" db="EMBL/GenBank/DDBJ databases">
        <title>Tritrichomonas musculus Genome.</title>
        <authorList>
            <person name="Alves-Ferreira E."/>
            <person name="Grigg M."/>
            <person name="Lorenzi H."/>
            <person name="Galac M."/>
        </authorList>
    </citation>
    <scope>NUCLEOTIDE SEQUENCE [LARGE SCALE GENOMIC DNA]</scope>
    <source>
        <strain evidence="1 2">EAF2021</strain>
    </source>
</reference>
<keyword evidence="2" id="KW-1185">Reference proteome</keyword>